<dbReference type="EMBL" id="FVZE01000005">
    <property type="protein sequence ID" value="SLK04761.1"/>
    <property type="molecule type" value="Genomic_DNA"/>
</dbReference>
<sequence>MDERPNVRTPWYFWAAALLSIPWNAFGCLDFTLTVTRSPTYLAQFPPEMIDYVDSFPGWAIVAWALGAWGALLGSVLLVMRSRWTIAAFAASLLGLALTTVYQWTGEAPATVTGAGGLAMTALIWIVAIALLWFAVRMRARGVLS</sequence>
<name>A0A1U6I9R1_9SPHN</name>
<reference evidence="3" key="1">
    <citation type="submission" date="2017-02" db="EMBL/GenBank/DDBJ databases">
        <authorList>
            <person name="Varghese N."/>
            <person name="Submissions S."/>
        </authorList>
    </citation>
    <scope>NUCLEOTIDE SEQUENCE [LARGE SCALE GENOMIC DNA]</scope>
    <source>
        <strain evidence="3">SM117</strain>
    </source>
</reference>
<evidence type="ECO:0000313" key="2">
    <source>
        <dbReference type="EMBL" id="SLK04761.1"/>
    </source>
</evidence>
<feature type="transmembrane region" description="Helical" evidence="1">
    <location>
        <begin position="56"/>
        <end position="79"/>
    </location>
</feature>
<dbReference type="Proteomes" id="UP000190989">
    <property type="component" value="Unassembled WGS sequence"/>
</dbReference>
<feature type="transmembrane region" description="Helical" evidence="1">
    <location>
        <begin position="86"/>
        <end position="105"/>
    </location>
</feature>
<proteinExistence type="predicted"/>
<evidence type="ECO:0000313" key="3">
    <source>
        <dbReference type="Proteomes" id="UP000190989"/>
    </source>
</evidence>
<feature type="transmembrane region" description="Helical" evidence="1">
    <location>
        <begin position="12"/>
        <end position="36"/>
    </location>
</feature>
<accession>A0A1U6I9R1</accession>
<dbReference type="AlphaFoldDB" id="A0A1U6I9R1"/>
<keyword evidence="1" id="KW-0472">Membrane</keyword>
<feature type="transmembrane region" description="Helical" evidence="1">
    <location>
        <begin position="117"/>
        <end position="136"/>
    </location>
</feature>
<evidence type="ECO:0000256" key="1">
    <source>
        <dbReference type="SAM" id="Phobius"/>
    </source>
</evidence>
<keyword evidence="1" id="KW-1133">Transmembrane helix</keyword>
<keyword evidence="3" id="KW-1185">Reference proteome</keyword>
<keyword evidence="1" id="KW-0812">Transmembrane</keyword>
<organism evidence="2 3">
    <name type="scientific">Novosphingobium mathurense</name>
    <dbReference type="NCBI Taxonomy" id="428990"/>
    <lineage>
        <taxon>Bacteria</taxon>
        <taxon>Pseudomonadati</taxon>
        <taxon>Pseudomonadota</taxon>
        <taxon>Alphaproteobacteria</taxon>
        <taxon>Sphingomonadales</taxon>
        <taxon>Sphingomonadaceae</taxon>
        <taxon>Novosphingobium</taxon>
    </lineage>
</organism>
<evidence type="ECO:0008006" key="4">
    <source>
        <dbReference type="Google" id="ProtNLM"/>
    </source>
</evidence>
<gene>
    <name evidence="2" type="ORF">SAMN06295987_10510</name>
</gene>
<dbReference type="RefSeq" id="WP_079731021.1">
    <property type="nucleotide sequence ID" value="NZ_FVZE01000005.1"/>
</dbReference>
<protein>
    <recommendedName>
        <fullName evidence="4">Sugar transporter</fullName>
    </recommendedName>
</protein>
<dbReference type="STRING" id="428990.SAMN06295987_10510"/>